<reference evidence="8" key="1">
    <citation type="journal article" date="2020" name="bioRxiv">
        <title>Comparative genomics of Chlamydomonas.</title>
        <authorList>
            <person name="Craig R.J."/>
            <person name="Hasan A.R."/>
            <person name="Ness R.W."/>
            <person name="Keightley P.D."/>
        </authorList>
    </citation>
    <scope>NUCLEOTIDE SEQUENCE</scope>
    <source>
        <strain evidence="8">CCAP 11/70</strain>
    </source>
</reference>
<protein>
    <recommendedName>
        <fullName evidence="7">Neurotransmitter-gated ion-channel ligand-binding domain-containing protein</fullName>
    </recommendedName>
</protein>
<evidence type="ECO:0000313" key="9">
    <source>
        <dbReference type="Proteomes" id="UP000612055"/>
    </source>
</evidence>
<dbReference type="InterPro" id="IPR036734">
    <property type="entry name" value="Neur_chan_lig-bd_sf"/>
</dbReference>
<evidence type="ECO:0000256" key="2">
    <source>
        <dbReference type="ARBA" id="ARBA00022692"/>
    </source>
</evidence>
<evidence type="ECO:0000256" key="4">
    <source>
        <dbReference type="ARBA" id="ARBA00023136"/>
    </source>
</evidence>
<dbReference type="EMBL" id="JAEHOE010000032">
    <property type="protein sequence ID" value="KAG2494258.1"/>
    <property type="molecule type" value="Genomic_DNA"/>
</dbReference>
<dbReference type="InterPro" id="IPR006201">
    <property type="entry name" value="Neur_channel"/>
</dbReference>
<dbReference type="Proteomes" id="UP000612055">
    <property type="component" value="Unassembled WGS sequence"/>
</dbReference>
<dbReference type="InterPro" id="IPR036719">
    <property type="entry name" value="Neuro-gated_channel_TM_sf"/>
</dbReference>
<dbReference type="GO" id="GO:0016020">
    <property type="term" value="C:membrane"/>
    <property type="evidence" value="ECO:0007669"/>
    <property type="project" value="UniProtKB-SubCell"/>
</dbReference>
<comment type="caution">
    <text evidence="8">The sequence shown here is derived from an EMBL/GenBank/DDBJ whole genome shotgun (WGS) entry which is preliminary data.</text>
</comment>
<dbReference type="Gene3D" id="1.20.58.390">
    <property type="entry name" value="Neurotransmitter-gated ion-channel transmembrane domain"/>
    <property type="match status" value="1"/>
</dbReference>
<dbReference type="SUPFAM" id="SSF90112">
    <property type="entry name" value="Neurotransmitter-gated ion-channel transmembrane pore"/>
    <property type="match status" value="1"/>
</dbReference>
<gene>
    <name evidence="8" type="ORF">HYH03_007613</name>
</gene>
<evidence type="ECO:0000256" key="1">
    <source>
        <dbReference type="ARBA" id="ARBA00004141"/>
    </source>
</evidence>
<evidence type="ECO:0000313" key="8">
    <source>
        <dbReference type="EMBL" id="KAG2494258.1"/>
    </source>
</evidence>
<dbReference type="Gene3D" id="2.70.170.10">
    <property type="entry name" value="Neurotransmitter-gated ion-channel ligand-binding domain"/>
    <property type="match status" value="1"/>
</dbReference>
<evidence type="ECO:0000256" key="6">
    <source>
        <dbReference type="SAM" id="Phobius"/>
    </source>
</evidence>
<dbReference type="Pfam" id="PF02931">
    <property type="entry name" value="Neur_chan_LBD"/>
    <property type="match status" value="1"/>
</dbReference>
<name>A0A835Y3Y1_9CHLO</name>
<evidence type="ECO:0000259" key="7">
    <source>
        <dbReference type="Pfam" id="PF02931"/>
    </source>
</evidence>
<keyword evidence="3 6" id="KW-1133">Transmembrane helix</keyword>
<proteinExistence type="predicted"/>
<feature type="domain" description="Neurotransmitter-gated ion-channel ligand-binding" evidence="7">
    <location>
        <begin position="58"/>
        <end position="213"/>
    </location>
</feature>
<dbReference type="OrthoDB" id="2016799at2759"/>
<keyword evidence="4 6" id="KW-0472">Membrane</keyword>
<dbReference type="SUPFAM" id="SSF63712">
    <property type="entry name" value="Nicotinic receptor ligand binding domain-like"/>
    <property type="match status" value="1"/>
</dbReference>
<feature type="transmembrane region" description="Helical" evidence="6">
    <location>
        <begin position="385"/>
        <end position="407"/>
    </location>
</feature>
<comment type="subcellular location">
    <subcellularLocation>
        <location evidence="1">Membrane</location>
        <topology evidence="1">Multi-pass membrane protein</topology>
    </subcellularLocation>
</comment>
<dbReference type="InterPro" id="IPR038050">
    <property type="entry name" value="Neuro_actylchol_rec"/>
</dbReference>
<feature type="transmembrane region" description="Helical" evidence="6">
    <location>
        <begin position="354"/>
        <end position="373"/>
    </location>
</feature>
<dbReference type="AlphaFoldDB" id="A0A835Y3Y1"/>
<evidence type="ECO:0000256" key="5">
    <source>
        <dbReference type="SAM" id="MobiDB-lite"/>
    </source>
</evidence>
<dbReference type="GO" id="GO:0005230">
    <property type="term" value="F:extracellular ligand-gated monoatomic ion channel activity"/>
    <property type="evidence" value="ECO:0007669"/>
    <property type="project" value="InterPro"/>
</dbReference>
<feature type="transmembrane region" description="Helical" evidence="6">
    <location>
        <begin position="323"/>
        <end position="347"/>
    </location>
</feature>
<accession>A0A835Y3Y1</accession>
<sequence>MSAPPLRGLSTLARPRRLPQTLRPIVGCLVLGLLLAFSRALLAQMDEPFPGSSTPPPAGHTTVNSSIFLERILGMDMDHNTYQAAWWVVFTWYDPAASAAVSTATGAALRGGDCGRWCESSGIALTGCCDGLWLPRVHLLNMVALSQEQISRHRIHANASSGIVTWSARLVGTWYSPFDSRAYPFEHQHLLLELGLSDAQAHTASLRWEQVAKLNNTPHTKGADLAGWRMKWGKGKLYDSRACMTHLSTFRYELATDAAADPSAPAAYVETPSALLNYTEGHLAGASTPESCGSYTSVYAEAQALFPAVVLVGDIMLKRIASYYVLANLFPVLLVTLITFTVFFMPITALGDRMMVVLTMFLSLTALQFVFAYPPANYINALGQVVLVSYAMIALACAECLVVNQLATVAHVVTTKRSCEAKYGEVLRGRSSTRRLRTQISQQAPRGGTYRREDSDLTGMPIPEEHVSLDLPAPSASCPVQLPRTASRSGASQARPGPAPAPKSLSSFYAQPSPTPSSSAPASLVEISLDTKLNPAPSSNGLGHLAPPQTLPPNPFRKSSDGTSAVDQASTLHASSIDLKGMAAAIGGPGPDPSRGCCFPGAWAGCSPAADGAAGAADAGPLRRCCCAVGEWFAEAAARVAWFYRQCKEDPEFAHFLAARIDKWSLIFCLLSYTVAVTVVLVLQTMVGDHKLMLSSDRPGNM</sequence>
<organism evidence="8 9">
    <name type="scientific">Edaphochlamys debaryana</name>
    <dbReference type="NCBI Taxonomy" id="47281"/>
    <lineage>
        <taxon>Eukaryota</taxon>
        <taxon>Viridiplantae</taxon>
        <taxon>Chlorophyta</taxon>
        <taxon>core chlorophytes</taxon>
        <taxon>Chlorophyceae</taxon>
        <taxon>CS clade</taxon>
        <taxon>Chlamydomonadales</taxon>
        <taxon>Chlamydomonadales incertae sedis</taxon>
        <taxon>Edaphochlamys</taxon>
    </lineage>
</organism>
<dbReference type="InterPro" id="IPR006202">
    <property type="entry name" value="Neur_chan_lig-bd"/>
</dbReference>
<evidence type="ECO:0000256" key="3">
    <source>
        <dbReference type="ARBA" id="ARBA00022989"/>
    </source>
</evidence>
<feature type="region of interest" description="Disordered" evidence="5">
    <location>
        <begin position="430"/>
        <end position="564"/>
    </location>
</feature>
<dbReference type="GO" id="GO:0004888">
    <property type="term" value="F:transmembrane signaling receptor activity"/>
    <property type="evidence" value="ECO:0007669"/>
    <property type="project" value="InterPro"/>
</dbReference>
<dbReference type="PANTHER" id="PTHR18945">
    <property type="entry name" value="NEUROTRANSMITTER GATED ION CHANNEL"/>
    <property type="match status" value="1"/>
</dbReference>
<keyword evidence="2 6" id="KW-0812">Transmembrane</keyword>
<feature type="transmembrane region" description="Helical" evidence="6">
    <location>
        <begin position="664"/>
        <end position="687"/>
    </location>
</feature>
<keyword evidence="9" id="KW-1185">Reference proteome</keyword>